<feature type="region of interest" description="Disordered" evidence="2">
    <location>
        <begin position="636"/>
        <end position="674"/>
    </location>
</feature>
<feature type="region of interest" description="Disordered" evidence="2">
    <location>
        <begin position="411"/>
        <end position="431"/>
    </location>
</feature>
<feature type="region of interest" description="Disordered" evidence="2">
    <location>
        <begin position="255"/>
        <end position="278"/>
    </location>
</feature>
<comment type="caution">
    <text evidence="3">The sequence shown here is derived from an EMBL/GenBank/DDBJ whole genome shotgun (WGS) entry which is preliminary data.</text>
</comment>
<dbReference type="AlphaFoldDB" id="A0A9W8WPD7"/>
<dbReference type="EMBL" id="JAPEUV010000267">
    <property type="protein sequence ID" value="KAJ4329826.1"/>
    <property type="molecule type" value="Genomic_DNA"/>
</dbReference>
<feature type="compositionally biased region" description="Low complexity" evidence="2">
    <location>
        <begin position="636"/>
        <end position="646"/>
    </location>
</feature>
<feature type="region of interest" description="Disordered" evidence="2">
    <location>
        <begin position="549"/>
        <end position="583"/>
    </location>
</feature>
<evidence type="ECO:0008006" key="5">
    <source>
        <dbReference type="Google" id="ProtNLM"/>
    </source>
</evidence>
<feature type="compositionally biased region" description="Low complexity" evidence="2">
    <location>
        <begin position="721"/>
        <end position="730"/>
    </location>
</feature>
<reference evidence="3" key="1">
    <citation type="submission" date="2022-10" db="EMBL/GenBank/DDBJ databases">
        <title>Tapping the CABI collections for fungal endophytes: first genome assemblies for Collariella, Neodidymelliopsis, Ascochyta clinopodiicola, Didymella pomorum, Didymosphaeria variabile, Neocosmospora piperis and Neocucurbitaria cava.</title>
        <authorList>
            <person name="Hill R."/>
        </authorList>
    </citation>
    <scope>NUCLEOTIDE SEQUENCE</scope>
    <source>
        <strain evidence="3">IMI 360193</strain>
    </source>
</reference>
<name>A0A9W8WPD7_9PLEO</name>
<evidence type="ECO:0000256" key="2">
    <source>
        <dbReference type="SAM" id="MobiDB-lite"/>
    </source>
</evidence>
<feature type="compositionally biased region" description="Low complexity" evidence="2">
    <location>
        <begin position="746"/>
        <end position="759"/>
    </location>
</feature>
<feature type="region of interest" description="Disordered" evidence="2">
    <location>
        <begin position="295"/>
        <end position="354"/>
    </location>
</feature>
<sequence length="852" mass="93874">MSTPPETDFATQIMHAAITFDTPAVPPTPAMSPTEKIADLECQIKALKVRKQRAEKRAAERYKQMLHATRHAERTQVALKRETEDKLDSEMKAIKAFHALKQKIADLEHENAQEQRSARTFTQLQELQSANNRLQAQLAQEKEAFADVQHTLKQMNDKSEEDKEEIRLQAKEAYDKGLAERQKLWKEEHARRSVAATQKQSQELASIRKENERLKQQLQKSQQTIEWYKAQLQQQPAQRAGVQNSPTAAGIHAGFPLATQQSPSQVTHQRKRRRANSTSYVGLVVSKYVQADVNSDGGLPAPEQEGGNANNLATPKRRKIPAGNRKLSQNPATPTRLPQGLNTNSSPVQPVQQAQVQAKAHEQAVLMQAQRTGNTQRFRDFVLRANASRRNAGRSQLNIVQLWHVFSRQLAQEGSPQPSASTSGDNSSQAKVSGNFARMQNLPQGGGQLTLQSSFQAPATPLIQHAHHSFNNQSPFSTGALDFGAAGWMQTPQLYQQSPRSASQNHMQSPAMSNMSFNPMLTLTAGDNTNSPAMSFTNVSFDQAIPKKIQDRGDDLNPSAQSPARFQDDNLYPSPPGNLQGAQSANESIDLAEILGWASPTPILENNFLEGAGDATFGNINFQISGNDVTNGSFSATTNSSTSFPSLLQDTEASSHPSSQQQDSSRPTLHESQQTAVNRALFSGAAETTNVSMDFARHSQPQHDRQSTPHQHQYGEAPSIISIRSSQPSPDNAPKRPTAARKRPMAAPSSPTRSTTPATGGQDFPVCLNCHKKWWNETCDAGEPCQNCSLSGRSCERPKCHLEPGKCTNARCSRVHEGDTRFRYVVQKPKTLKRKGKMGDAVDSPVVMMRTH</sequence>
<proteinExistence type="predicted"/>
<dbReference type="OrthoDB" id="3797204at2759"/>
<gene>
    <name evidence="3" type="ORF">N0V87_010531</name>
</gene>
<dbReference type="Proteomes" id="UP001140562">
    <property type="component" value="Unassembled WGS sequence"/>
</dbReference>
<evidence type="ECO:0000313" key="3">
    <source>
        <dbReference type="EMBL" id="KAJ4329826.1"/>
    </source>
</evidence>
<feature type="coiled-coil region" evidence="1">
    <location>
        <begin position="97"/>
        <end position="231"/>
    </location>
</feature>
<feature type="region of interest" description="Disordered" evidence="2">
    <location>
        <begin position="721"/>
        <end position="762"/>
    </location>
</feature>
<organism evidence="3 4">
    <name type="scientific">Didymella glomerata</name>
    <dbReference type="NCBI Taxonomy" id="749621"/>
    <lineage>
        <taxon>Eukaryota</taxon>
        <taxon>Fungi</taxon>
        <taxon>Dikarya</taxon>
        <taxon>Ascomycota</taxon>
        <taxon>Pezizomycotina</taxon>
        <taxon>Dothideomycetes</taxon>
        <taxon>Pleosporomycetidae</taxon>
        <taxon>Pleosporales</taxon>
        <taxon>Pleosporineae</taxon>
        <taxon>Didymellaceae</taxon>
        <taxon>Didymella</taxon>
    </lineage>
</organism>
<accession>A0A9W8WPD7</accession>
<evidence type="ECO:0000313" key="4">
    <source>
        <dbReference type="Proteomes" id="UP001140562"/>
    </source>
</evidence>
<keyword evidence="4" id="KW-1185">Reference proteome</keyword>
<protein>
    <recommendedName>
        <fullName evidence="5">C3H1-type domain-containing protein</fullName>
    </recommendedName>
</protein>
<feature type="compositionally biased region" description="Low complexity" evidence="2">
    <location>
        <begin position="654"/>
        <end position="665"/>
    </location>
</feature>
<feature type="compositionally biased region" description="Polar residues" evidence="2">
    <location>
        <begin position="258"/>
        <end position="267"/>
    </location>
</feature>
<keyword evidence="1" id="KW-0175">Coiled coil</keyword>
<evidence type="ECO:0000256" key="1">
    <source>
        <dbReference type="SAM" id="Coils"/>
    </source>
</evidence>